<keyword evidence="4" id="KW-1185">Reference proteome</keyword>
<dbReference type="NCBIfam" id="TIGR03355">
    <property type="entry name" value="VI_chp_2"/>
    <property type="match status" value="1"/>
</dbReference>
<dbReference type="Proteomes" id="UP000239866">
    <property type="component" value="Unassembled WGS sequence"/>
</dbReference>
<reference evidence="3 4" key="1">
    <citation type="submission" date="2018-03" db="EMBL/GenBank/DDBJ databases">
        <title>Marinobacter brunus sp. nov., a marine bacterium of Gamma-proteobacteria isolated from the surface seawater of the South China Sea.</title>
        <authorList>
            <person name="Cheng H."/>
            <person name="Wu Y.-H."/>
            <person name="Xamxidin M."/>
            <person name="Xu X.-W."/>
        </authorList>
    </citation>
    <scope>NUCLEOTIDE SEQUENCE [LARGE SCALE GENOMIC DNA]</scope>
    <source>
        <strain evidence="3 4">NH169-3</strain>
    </source>
</reference>
<proteinExistence type="predicted"/>
<accession>A0A2T1KPC1</accession>
<gene>
    <name evidence="3" type="primary">tssC</name>
    <name evidence="3" type="ORF">C7H09_05785</name>
</gene>
<evidence type="ECO:0000259" key="1">
    <source>
        <dbReference type="Pfam" id="PF05943"/>
    </source>
</evidence>
<sequence length="511" mass="57211">MDAGMNSALAFVDQDYIRRRHQSAGQPPVRALHRGLAERLIAEADELQALMLFLSQYPGRSKWTRNQIRAVLCDNILRLDRLLNAQLNAILHHHDLKDLEANWRGVALLVDQAAQDDHQEQVRVKVLDASWEVISADLARAIEFDQSRLFAKVYSDEFGTPGGEPFGLLLGTYSISHRTQGGAANLDTLKELSQVAAAAFAPLILNAAPSFFGVDHYSELTGVRELESHFSQVELAPWRSVREVEDARFLGLAVPRMLMRPPHRELGEGAESFGFLERREVTDRDYLWGPACFAFGTVAIRAFCESGWFSRIRGYKPGRVAHGTVDNMPDIAGMNPSGKLHPTRQAVDWQISDRMEKALSEEGFLPLVPLPNTPMLAFHSVPSVQQPKRYDKTAADVSARLSSMLHYILCVSRFAHYMKVMGRDRIGGYRTPEECEAVLQRWIHGYTTATEGGSEDLISRFPLRDAKVTVRARAGEPGKYYSVMHLQPHFQLDQLVTGLRLVTELSPVDGA</sequence>
<dbReference type="Pfam" id="PF18945">
    <property type="entry name" value="VipB_2"/>
    <property type="match status" value="1"/>
</dbReference>
<dbReference type="AlphaFoldDB" id="A0A2T1KPC1"/>
<dbReference type="Pfam" id="PF05943">
    <property type="entry name" value="VipB"/>
    <property type="match status" value="1"/>
</dbReference>
<feature type="domain" description="TssC1 N-terminal" evidence="1">
    <location>
        <begin position="76"/>
        <end position="385"/>
    </location>
</feature>
<dbReference type="PANTHER" id="PTHR35565">
    <property type="entry name" value="CYTOPLASMIC PROTEIN-RELATED"/>
    <property type="match status" value="1"/>
</dbReference>
<protein>
    <submittedName>
        <fullName evidence="3">Type VI secretion system contractile sheath large subunit</fullName>
    </submittedName>
</protein>
<dbReference type="InterPro" id="IPR044031">
    <property type="entry name" value="TssC1_N"/>
</dbReference>
<evidence type="ECO:0000313" key="3">
    <source>
        <dbReference type="EMBL" id="PSF11870.1"/>
    </source>
</evidence>
<comment type="caution">
    <text evidence="3">The sequence shown here is derived from an EMBL/GenBank/DDBJ whole genome shotgun (WGS) entry which is preliminary data.</text>
</comment>
<dbReference type="InterPro" id="IPR044032">
    <property type="entry name" value="TssC1_C"/>
</dbReference>
<evidence type="ECO:0000259" key="2">
    <source>
        <dbReference type="Pfam" id="PF18945"/>
    </source>
</evidence>
<dbReference type="InterPro" id="IPR010269">
    <property type="entry name" value="T6SS_TssC-like"/>
</dbReference>
<name>A0A2T1KPC1_9GAMM</name>
<organism evidence="3 4">
    <name type="scientific">Marinobacter fuscus</name>
    <dbReference type="NCBI Taxonomy" id="2109942"/>
    <lineage>
        <taxon>Bacteria</taxon>
        <taxon>Pseudomonadati</taxon>
        <taxon>Pseudomonadota</taxon>
        <taxon>Gammaproteobacteria</taxon>
        <taxon>Pseudomonadales</taxon>
        <taxon>Marinobacteraceae</taxon>
        <taxon>Marinobacter</taxon>
    </lineage>
</organism>
<evidence type="ECO:0000313" key="4">
    <source>
        <dbReference type="Proteomes" id="UP000239866"/>
    </source>
</evidence>
<dbReference type="OrthoDB" id="9764000at2"/>
<dbReference type="EMBL" id="PXNP01000020">
    <property type="protein sequence ID" value="PSF11870.1"/>
    <property type="molecule type" value="Genomic_DNA"/>
</dbReference>
<feature type="domain" description="TssC1 C-terminal" evidence="2">
    <location>
        <begin position="395"/>
        <end position="505"/>
    </location>
</feature>
<dbReference type="PANTHER" id="PTHR35565:SF3">
    <property type="entry name" value="TYPE VI SECRETION SYSTEM SHEATH PROTEIN TSSC1"/>
    <property type="match status" value="1"/>
</dbReference>